<reference evidence="1 2" key="1">
    <citation type="journal article" date="2014" name="Mol. Biol. Evol.">
        <title>Massive expansion of Ubiquitination-related gene families within the Chlamydiae.</title>
        <authorList>
            <person name="Domman D."/>
            <person name="Collingro A."/>
            <person name="Lagkouvardos I."/>
            <person name="Gehre L."/>
            <person name="Weinmaier T."/>
            <person name="Rattei T."/>
            <person name="Subtil A."/>
            <person name="Horn M."/>
        </authorList>
    </citation>
    <scope>NUCLEOTIDE SEQUENCE [LARGE SCALE GENOMIC DNA]</scope>
    <source>
        <strain evidence="1 2">EI2</strain>
    </source>
</reference>
<comment type="caution">
    <text evidence="1">The sequence shown here is derived from an EMBL/GenBank/DDBJ whole genome shotgun (WGS) entry which is preliminary data.</text>
</comment>
<dbReference type="AlphaFoldDB" id="A0A0C1JKV8"/>
<dbReference type="Proteomes" id="UP000031465">
    <property type="component" value="Unassembled WGS sequence"/>
</dbReference>
<name>A0A0C1JKV8_9BACT</name>
<organism evidence="1 2">
    <name type="scientific">Candidatus Protochlamydia amoebophila</name>
    <dbReference type="NCBI Taxonomy" id="362787"/>
    <lineage>
        <taxon>Bacteria</taxon>
        <taxon>Pseudomonadati</taxon>
        <taxon>Chlamydiota</taxon>
        <taxon>Chlamydiia</taxon>
        <taxon>Parachlamydiales</taxon>
        <taxon>Parachlamydiaceae</taxon>
        <taxon>Candidatus Protochlamydia</taxon>
    </lineage>
</organism>
<dbReference type="PATRIC" id="fig|362787.3.peg.1177"/>
<accession>A0A0C1JKV8</accession>
<gene>
    <name evidence="1" type="ORF">DB44_CW00980</name>
</gene>
<protein>
    <submittedName>
        <fullName evidence="1">Uncharacterized protein</fullName>
    </submittedName>
</protein>
<evidence type="ECO:0000313" key="2">
    <source>
        <dbReference type="Proteomes" id="UP000031465"/>
    </source>
</evidence>
<evidence type="ECO:0000313" key="1">
    <source>
        <dbReference type="EMBL" id="KIC71925.1"/>
    </source>
</evidence>
<proteinExistence type="predicted"/>
<sequence>MLFEDAVQLKKFTQPNYCPYFKFSDTNSSYNTLPFHETPNFYRPLSHYFTMTALF</sequence>
<dbReference type="EMBL" id="JSAN01000069">
    <property type="protein sequence ID" value="KIC71925.1"/>
    <property type="molecule type" value="Genomic_DNA"/>
</dbReference>